<keyword evidence="4 5" id="KW-0472">Membrane</keyword>
<accession>A0A0K0ELY5</accession>
<feature type="transmembrane region" description="Helical" evidence="5">
    <location>
        <begin position="53"/>
        <end position="76"/>
    </location>
</feature>
<keyword evidence="6" id="KW-1185">Reference proteome</keyword>
<dbReference type="STRING" id="6248.A0A0K0ELY5"/>
<evidence type="ECO:0000256" key="2">
    <source>
        <dbReference type="ARBA" id="ARBA00022692"/>
    </source>
</evidence>
<keyword evidence="2 5" id="KW-0812">Transmembrane</keyword>
<dbReference type="Pfam" id="PF02535">
    <property type="entry name" value="Zip"/>
    <property type="match status" value="1"/>
</dbReference>
<dbReference type="WBParaSite" id="TCONS_00000022.p1">
    <property type="protein sequence ID" value="TCONS_00000022.p1"/>
    <property type="gene ID" value="XLOC_000020"/>
</dbReference>
<sequence length="335" mass="37557">MLDLDNNTYFIFGLIISLFFVTIISGIIAAYVSRKTSKQVVRSISVVTTNRSAKILSLLSCFGGGVFYAVCFLDIFPHVTELYEKLKEKIEYEIHLPVTQLLICFGFFFVYLIEEISIKLIGGNNHSHNHVSIDIQRPLNEEGNSFIEMNSRRHSLKNNERRLSAQIVNVISTESNTSNTLLLKAILFASIMSFHSILEGIAMGVKNDSKSMLIMFGSLLIHKSIESFSVGLQVSKENSSKMKMIIITLITYSFMTPLGAGIGVILQRLSIDETTKIGIILFLECLAAGTFIYVTFMEIIAIERENEHDSIQQLLAIIAGFVTITLLQIYTHPDH</sequence>
<dbReference type="GO" id="GO:0005886">
    <property type="term" value="C:plasma membrane"/>
    <property type="evidence" value="ECO:0007669"/>
    <property type="project" value="TreeGrafter"/>
</dbReference>
<name>A0A0K0ELY5_STRER</name>
<feature type="transmembrane region" description="Helical" evidence="5">
    <location>
        <begin position="244"/>
        <end position="265"/>
    </location>
</feature>
<feature type="transmembrane region" description="Helical" evidence="5">
    <location>
        <begin position="12"/>
        <end position="32"/>
    </location>
</feature>
<dbReference type="PANTHER" id="PTHR11040">
    <property type="entry name" value="ZINC/IRON TRANSPORTER"/>
    <property type="match status" value="1"/>
</dbReference>
<dbReference type="Proteomes" id="UP000035681">
    <property type="component" value="Unplaced"/>
</dbReference>
<reference evidence="7" key="1">
    <citation type="submission" date="2015-08" db="UniProtKB">
        <authorList>
            <consortium name="WormBaseParasite"/>
        </authorList>
    </citation>
    <scope>IDENTIFICATION</scope>
</reference>
<feature type="transmembrane region" description="Helical" evidence="5">
    <location>
        <begin position="277"/>
        <end position="302"/>
    </location>
</feature>
<feature type="transmembrane region" description="Helical" evidence="5">
    <location>
        <begin position="314"/>
        <end position="331"/>
    </location>
</feature>
<feature type="transmembrane region" description="Helical" evidence="5">
    <location>
        <begin position="96"/>
        <end position="113"/>
    </location>
</feature>
<evidence type="ECO:0000256" key="5">
    <source>
        <dbReference type="SAM" id="Phobius"/>
    </source>
</evidence>
<protein>
    <submittedName>
        <fullName evidence="7">Zinc/iron permease</fullName>
    </submittedName>
</protein>
<dbReference type="AlphaFoldDB" id="A0A0K0ELY5"/>
<keyword evidence="3 5" id="KW-1133">Transmembrane helix</keyword>
<evidence type="ECO:0000256" key="4">
    <source>
        <dbReference type="ARBA" id="ARBA00023136"/>
    </source>
</evidence>
<dbReference type="GO" id="GO:0005385">
    <property type="term" value="F:zinc ion transmembrane transporter activity"/>
    <property type="evidence" value="ECO:0007669"/>
    <property type="project" value="TreeGrafter"/>
</dbReference>
<organism evidence="7">
    <name type="scientific">Strongyloides stercoralis</name>
    <name type="common">Threadworm</name>
    <dbReference type="NCBI Taxonomy" id="6248"/>
    <lineage>
        <taxon>Eukaryota</taxon>
        <taxon>Metazoa</taxon>
        <taxon>Ecdysozoa</taxon>
        <taxon>Nematoda</taxon>
        <taxon>Chromadorea</taxon>
        <taxon>Rhabditida</taxon>
        <taxon>Tylenchina</taxon>
        <taxon>Panagrolaimomorpha</taxon>
        <taxon>Strongyloidoidea</taxon>
        <taxon>Strongyloididae</taxon>
        <taxon>Strongyloides</taxon>
    </lineage>
</organism>
<feature type="transmembrane region" description="Helical" evidence="5">
    <location>
        <begin position="181"/>
        <end position="205"/>
    </location>
</feature>
<evidence type="ECO:0000256" key="3">
    <source>
        <dbReference type="ARBA" id="ARBA00022989"/>
    </source>
</evidence>
<dbReference type="PANTHER" id="PTHR11040:SF74">
    <property type="entry name" value="ZINC TRANSPORTER ZIP3"/>
    <property type="match status" value="1"/>
</dbReference>
<dbReference type="InterPro" id="IPR003689">
    <property type="entry name" value="ZIP"/>
</dbReference>
<comment type="subcellular location">
    <subcellularLocation>
        <location evidence="1">Membrane</location>
        <topology evidence="1">Multi-pass membrane protein</topology>
    </subcellularLocation>
</comment>
<proteinExistence type="predicted"/>
<dbReference type="WBParaSite" id="SSTP_0001047300.1">
    <property type="protein sequence ID" value="SSTP_0001047300.1"/>
    <property type="gene ID" value="SSTP_0001047300"/>
</dbReference>
<evidence type="ECO:0000313" key="6">
    <source>
        <dbReference type="Proteomes" id="UP000035681"/>
    </source>
</evidence>
<evidence type="ECO:0000313" key="7">
    <source>
        <dbReference type="WBParaSite" id="SSTP_0001047300.1"/>
    </source>
</evidence>
<evidence type="ECO:0000256" key="1">
    <source>
        <dbReference type="ARBA" id="ARBA00004141"/>
    </source>
</evidence>